<evidence type="ECO:0000256" key="2">
    <source>
        <dbReference type="ARBA" id="ARBA00012513"/>
    </source>
</evidence>
<evidence type="ECO:0000256" key="9">
    <source>
        <dbReference type="ARBA" id="ARBA00048679"/>
    </source>
</evidence>
<organism evidence="12 13">
    <name type="scientific">Schizosaccharomyces cryophilus (strain OY26 / ATCC MYA-4695 / CBS 11777 / NBRC 106824 / NRRL Y48691)</name>
    <name type="common">Fission yeast</name>
    <dbReference type="NCBI Taxonomy" id="653667"/>
    <lineage>
        <taxon>Eukaryota</taxon>
        <taxon>Fungi</taxon>
        <taxon>Dikarya</taxon>
        <taxon>Ascomycota</taxon>
        <taxon>Taphrinomycotina</taxon>
        <taxon>Schizosaccharomycetes</taxon>
        <taxon>Schizosaccharomycetales</taxon>
        <taxon>Schizosaccharomycetaceae</taxon>
        <taxon>Schizosaccharomyces</taxon>
    </lineage>
</organism>
<evidence type="ECO:0000256" key="6">
    <source>
        <dbReference type="ARBA" id="ARBA00022777"/>
    </source>
</evidence>
<dbReference type="PANTHER" id="PTHR24356">
    <property type="entry name" value="SERINE/THREONINE-PROTEIN KINASE"/>
    <property type="match status" value="1"/>
</dbReference>
<dbReference type="GeneID" id="25037100"/>
<dbReference type="InterPro" id="IPR017441">
    <property type="entry name" value="Protein_kinase_ATP_BS"/>
</dbReference>
<keyword evidence="7 10" id="KW-0067">ATP-binding</keyword>
<evidence type="ECO:0000256" key="7">
    <source>
        <dbReference type="ARBA" id="ARBA00022840"/>
    </source>
</evidence>
<dbReference type="InterPro" id="IPR008271">
    <property type="entry name" value="Ser/Thr_kinase_AS"/>
</dbReference>
<evidence type="ECO:0000259" key="11">
    <source>
        <dbReference type="PROSITE" id="PS50011"/>
    </source>
</evidence>
<dbReference type="Pfam" id="PF00069">
    <property type="entry name" value="Pkinase"/>
    <property type="match status" value="1"/>
</dbReference>
<dbReference type="InterPro" id="IPR039046">
    <property type="entry name" value="PDPK1"/>
</dbReference>
<dbReference type="EMBL" id="KE546988">
    <property type="protein sequence ID" value="EPY53999.1"/>
    <property type="molecule type" value="Genomic_DNA"/>
</dbReference>
<dbReference type="PROSITE" id="PS00108">
    <property type="entry name" value="PROTEIN_KINASE_ST"/>
    <property type="match status" value="1"/>
</dbReference>
<dbReference type="Gene3D" id="1.10.510.10">
    <property type="entry name" value="Transferase(Phosphotransferase) domain 1"/>
    <property type="match status" value="1"/>
</dbReference>
<dbReference type="eggNOG" id="KOG0592">
    <property type="taxonomic scope" value="Eukaryota"/>
</dbReference>
<name>S9W610_SCHCR</name>
<dbReference type="GO" id="GO:0140281">
    <property type="term" value="P:positive regulation of mitotic division septum assembly"/>
    <property type="evidence" value="ECO:0007669"/>
    <property type="project" value="EnsemblFungi"/>
</dbReference>
<dbReference type="EC" id="2.7.11.1" evidence="2"/>
<dbReference type="HOGENOM" id="CLU_000288_63_9_1"/>
<dbReference type="STRING" id="653667.S9W610"/>
<evidence type="ECO:0000256" key="3">
    <source>
        <dbReference type="ARBA" id="ARBA00022527"/>
    </source>
</evidence>
<protein>
    <recommendedName>
        <fullName evidence="2">non-specific serine/threonine protein kinase</fullName>
        <ecNumber evidence="2">2.7.11.1</ecNumber>
    </recommendedName>
</protein>
<dbReference type="PANTHER" id="PTHR24356:SF411">
    <property type="entry name" value="SERINE_THREONINE-PROTEIN KINASE PPK21"/>
    <property type="match status" value="1"/>
</dbReference>
<dbReference type="InterPro" id="IPR050236">
    <property type="entry name" value="Ser_Thr_kinase_AGC"/>
</dbReference>
<dbReference type="Proteomes" id="UP000015464">
    <property type="component" value="Unassembled WGS sequence"/>
</dbReference>
<dbReference type="GO" id="GO:1902425">
    <property type="term" value="P:positive regulation of attachment of mitotic spindle microtubules to kinetochore"/>
    <property type="evidence" value="ECO:0007669"/>
    <property type="project" value="EnsemblFungi"/>
</dbReference>
<dbReference type="SUPFAM" id="SSF56112">
    <property type="entry name" value="Protein kinase-like (PK-like)"/>
    <property type="match status" value="1"/>
</dbReference>
<dbReference type="CDD" id="cd05581">
    <property type="entry name" value="STKc_PDK1"/>
    <property type="match status" value="1"/>
</dbReference>
<comment type="catalytic activity">
    <reaction evidence="8">
        <text>L-threonyl-[protein] + ATP = O-phospho-L-threonyl-[protein] + ADP + H(+)</text>
        <dbReference type="Rhea" id="RHEA:46608"/>
        <dbReference type="Rhea" id="RHEA-COMP:11060"/>
        <dbReference type="Rhea" id="RHEA-COMP:11605"/>
        <dbReference type="ChEBI" id="CHEBI:15378"/>
        <dbReference type="ChEBI" id="CHEBI:30013"/>
        <dbReference type="ChEBI" id="CHEBI:30616"/>
        <dbReference type="ChEBI" id="CHEBI:61977"/>
        <dbReference type="ChEBI" id="CHEBI:456216"/>
        <dbReference type="EC" id="2.7.11.1"/>
    </reaction>
</comment>
<keyword evidence="3" id="KW-0723">Serine/threonine-protein kinase</keyword>
<evidence type="ECO:0000256" key="10">
    <source>
        <dbReference type="PROSITE-ProRule" id="PRU10141"/>
    </source>
</evidence>
<keyword evidence="4" id="KW-0808">Transferase</keyword>
<proteinExistence type="inferred from homology"/>
<dbReference type="PROSITE" id="PS00107">
    <property type="entry name" value="PROTEIN_KINASE_ATP"/>
    <property type="match status" value="1"/>
</dbReference>
<feature type="domain" description="Protein kinase" evidence="11">
    <location>
        <begin position="54"/>
        <end position="314"/>
    </location>
</feature>
<evidence type="ECO:0000313" key="12">
    <source>
        <dbReference type="EMBL" id="EPY53999.1"/>
    </source>
</evidence>
<dbReference type="GO" id="GO:0005524">
    <property type="term" value="F:ATP binding"/>
    <property type="evidence" value="ECO:0007669"/>
    <property type="project" value="UniProtKB-UniRule"/>
</dbReference>
<feature type="binding site" evidence="10">
    <location>
        <position position="92"/>
    </location>
    <ligand>
        <name>ATP</name>
        <dbReference type="ChEBI" id="CHEBI:30616"/>
    </ligand>
</feature>
<dbReference type="InterPro" id="IPR011009">
    <property type="entry name" value="Kinase-like_dom_sf"/>
</dbReference>
<evidence type="ECO:0000256" key="8">
    <source>
        <dbReference type="ARBA" id="ARBA00047899"/>
    </source>
</evidence>
<dbReference type="Gene3D" id="3.30.200.20">
    <property type="entry name" value="Phosphorylase Kinase, domain 1"/>
    <property type="match status" value="1"/>
</dbReference>
<evidence type="ECO:0000313" key="13">
    <source>
        <dbReference type="Proteomes" id="UP000015464"/>
    </source>
</evidence>
<dbReference type="OrthoDB" id="347657at2759"/>
<keyword evidence="13" id="KW-1185">Reference proteome</keyword>
<sequence>MDLDQNRVSVSALPDYADPDYFDYGAISKQTSVHRTSPKHSTDHIGSVKSTTDYIFGDIIGDGSFSKVKRATDKRSWKEYAVKVLDKRYIVKENKVKYVNIERDSMMRLNGFPGIARLFHTFQDDLKLYYVLEYAPNGELLQYIKKYRFLNEASVQFYAAEILSSIEFMHSCGIIHRDLKPENILFDHNMHIKITDFGTAKILPPKYAECPESTTFPSSFVGTAEYVAPELLSKQAVSKSSDIWAFACVVYQMIVGSPPFHGRDPGIIFRKIMNLEYDLPKLLPAEIVPLFNCIFRLQTSDRPSIQELKHFSFFKGISWKDLFFQSPPPLQHLRPNYRHVPVNSLPPSYRSNMTAAAAASAAAARASASIVRHHKGAVPSQKMGNSFNKKSVSPPAHYGQATLRNTQQPIDRLYKTLFSSDESIVESSSVFLSLTAPMSEGSKFPSGITKMFLKKRSRVLLLTNTGRCAFVTKGKNDKIVIDGEINLNDPSVEVRFDDNNPKRFLLNLDKQAWIVEDTSGNAYRLREVIDKLKNGSRSSFDRSSYED</sequence>
<dbReference type="GO" id="GO:0035556">
    <property type="term" value="P:intracellular signal transduction"/>
    <property type="evidence" value="ECO:0007669"/>
    <property type="project" value="TreeGrafter"/>
</dbReference>
<accession>S9W610</accession>
<evidence type="ECO:0000256" key="1">
    <source>
        <dbReference type="ARBA" id="ARBA00010006"/>
    </source>
</evidence>
<comment type="catalytic activity">
    <reaction evidence="9">
        <text>L-seryl-[protein] + ATP = O-phospho-L-seryl-[protein] + ADP + H(+)</text>
        <dbReference type="Rhea" id="RHEA:17989"/>
        <dbReference type="Rhea" id="RHEA-COMP:9863"/>
        <dbReference type="Rhea" id="RHEA-COMP:11604"/>
        <dbReference type="ChEBI" id="CHEBI:15378"/>
        <dbReference type="ChEBI" id="CHEBI:29999"/>
        <dbReference type="ChEBI" id="CHEBI:30616"/>
        <dbReference type="ChEBI" id="CHEBI:83421"/>
        <dbReference type="ChEBI" id="CHEBI:456216"/>
        <dbReference type="EC" id="2.7.11.1"/>
    </reaction>
</comment>
<dbReference type="RefSeq" id="XP_013020894.1">
    <property type="nucleotide sequence ID" value="XM_013165440.1"/>
</dbReference>
<dbReference type="FunFam" id="3.30.200.20:FF:001214">
    <property type="entry name" value="Serine/threonine-protein kinase ppk21"/>
    <property type="match status" value="1"/>
</dbReference>
<comment type="similarity">
    <text evidence="1">Belongs to the protein kinase superfamily. AGC Ser/Thr protein kinase family. PDPK1 subfamily.</text>
</comment>
<dbReference type="GO" id="GO:0044732">
    <property type="term" value="C:mitotic spindle pole body"/>
    <property type="evidence" value="ECO:0007669"/>
    <property type="project" value="EnsemblFungi"/>
</dbReference>
<evidence type="ECO:0000256" key="5">
    <source>
        <dbReference type="ARBA" id="ARBA00022741"/>
    </source>
</evidence>
<evidence type="ECO:0000256" key="4">
    <source>
        <dbReference type="ARBA" id="ARBA00022679"/>
    </source>
</evidence>
<dbReference type="GO" id="GO:0071341">
    <property type="term" value="C:medial cortical node"/>
    <property type="evidence" value="ECO:0007669"/>
    <property type="project" value="EnsemblFungi"/>
</dbReference>
<dbReference type="FunFam" id="1.10.510.10:FF:001419">
    <property type="entry name" value="3-phosphoinositide-dependent protein kinase"/>
    <property type="match status" value="1"/>
</dbReference>
<dbReference type="PROSITE" id="PS50011">
    <property type="entry name" value="PROTEIN_KINASE_DOM"/>
    <property type="match status" value="1"/>
</dbReference>
<dbReference type="AlphaFoldDB" id="S9W610"/>
<gene>
    <name evidence="12" type="ORF">SPOG_02778</name>
</gene>
<dbReference type="SMART" id="SM00220">
    <property type="entry name" value="S_TKc"/>
    <property type="match status" value="1"/>
</dbReference>
<dbReference type="InterPro" id="IPR000719">
    <property type="entry name" value="Prot_kinase_dom"/>
</dbReference>
<reference evidence="12 13" key="1">
    <citation type="journal article" date="2011" name="Science">
        <title>Comparative functional genomics of the fission yeasts.</title>
        <authorList>
            <person name="Rhind N."/>
            <person name="Chen Z."/>
            <person name="Yassour M."/>
            <person name="Thompson D.A."/>
            <person name="Haas B.J."/>
            <person name="Habib N."/>
            <person name="Wapinski I."/>
            <person name="Roy S."/>
            <person name="Lin M.F."/>
            <person name="Heiman D.I."/>
            <person name="Young S.K."/>
            <person name="Furuya K."/>
            <person name="Guo Y."/>
            <person name="Pidoux A."/>
            <person name="Chen H.M."/>
            <person name="Robbertse B."/>
            <person name="Goldberg J.M."/>
            <person name="Aoki K."/>
            <person name="Bayne E.H."/>
            <person name="Berlin A.M."/>
            <person name="Desjardins C.A."/>
            <person name="Dobbs E."/>
            <person name="Dukaj L."/>
            <person name="Fan L."/>
            <person name="FitzGerald M.G."/>
            <person name="French C."/>
            <person name="Gujja S."/>
            <person name="Hansen K."/>
            <person name="Keifenheim D."/>
            <person name="Levin J.Z."/>
            <person name="Mosher R.A."/>
            <person name="Mueller C.A."/>
            <person name="Pfiffner J."/>
            <person name="Priest M."/>
            <person name="Russ C."/>
            <person name="Smialowska A."/>
            <person name="Swoboda P."/>
            <person name="Sykes S.M."/>
            <person name="Vaughn M."/>
            <person name="Vengrova S."/>
            <person name="Yoder R."/>
            <person name="Zeng Q."/>
            <person name="Allshire R."/>
            <person name="Baulcombe D."/>
            <person name="Birren B.W."/>
            <person name="Brown W."/>
            <person name="Ekwall K."/>
            <person name="Kellis M."/>
            <person name="Leatherwood J."/>
            <person name="Levin H."/>
            <person name="Margalit H."/>
            <person name="Martienssen R."/>
            <person name="Nieduszynski C.A."/>
            <person name="Spatafora J.W."/>
            <person name="Friedman N."/>
            <person name="Dalgaard J.Z."/>
            <person name="Baumann P."/>
            <person name="Niki H."/>
            <person name="Regev A."/>
            <person name="Nusbaum C."/>
        </authorList>
    </citation>
    <scope>NUCLEOTIDE SEQUENCE [LARGE SCALE GENOMIC DNA]</scope>
    <source>
        <strain evidence="13">OY26 / ATCC MYA-4695 / CBS 11777 / NBRC 106824 / NRRL Y48691</strain>
    </source>
</reference>
<dbReference type="GO" id="GO:0004674">
    <property type="term" value="F:protein serine/threonine kinase activity"/>
    <property type="evidence" value="ECO:0007669"/>
    <property type="project" value="UniProtKB-KW"/>
</dbReference>
<keyword evidence="5 10" id="KW-0547">Nucleotide-binding</keyword>
<keyword evidence="6 12" id="KW-0418">Kinase</keyword>
<dbReference type="OMA" id="FACVVYQ"/>